<feature type="compositionally biased region" description="Low complexity" evidence="1">
    <location>
        <begin position="213"/>
        <end position="231"/>
    </location>
</feature>
<comment type="caution">
    <text evidence="2">The sequence shown here is derived from an EMBL/GenBank/DDBJ whole genome shotgun (WGS) entry which is preliminary data.</text>
</comment>
<reference evidence="2 3" key="1">
    <citation type="submission" date="2020-01" db="EMBL/GenBank/DDBJ databases">
        <authorList>
            <consortium name="DOE Joint Genome Institute"/>
            <person name="Haridas S."/>
            <person name="Albert R."/>
            <person name="Binder M."/>
            <person name="Bloem J."/>
            <person name="Labutti K."/>
            <person name="Salamov A."/>
            <person name="Andreopoulos B."/>
            <person name="Baker S.E."/>
            <person name="Barry K."/>
            <person name="Bills G."/>
            <person name="Bluhm B.H."/>
            <person name="Cannon C."/>
            <person name="Castanera R."/>
            <person name="Culley D.E."/>
            <person name="Daum C."/>
            <person name="Ezra D."/>
            <person name="Gonzalez J.B."/>
            <person name="Henrissat B."/>
            <person name="Kuo A."/>
            <person name="Liang C."/>
            <person name="Lipzen A."/>
            <person name="Lutzoni F."/>
            <person name="Magnuson J."/>
            <person name="Mondo S."/>
            <person name="Nolan M."/>
            <person name="Ohm R."/>
            <person name="Pangilinan J."/>
            <person name="Park H.-J.H."/>
            <person name="Ramirez L."/>
            <person name="Alfaro M."/>
            <person name="Sun H."/>
            <person name="Tritt A."/>
            <person name="Yoshinaga Y."/>
            <person name="Zwiers L.-H.L."/>
            <person name="Turgeon B.G."/>
            <person name="Goodwin S.B."/>
            <person name="Spatafora J.W."/>
            <person name="Crous P.W."/>
            <person name="Grigoriev I.V."/>
        </authorList>
    </citation>
    <scope>NUCLEOTIDE SEQUENCE [LARGE SCALE GENOMIC DNA]</scope>
    <source>
        <strain evidence="2 3">CBS 611.86</strain>
    </source>
</reference>
<proteinExistence type="predicted"/>
<sequence>MAPTLLSIPVELRELIYAELFSTYTVRHGFGSTSSNRASILQTCRQIHHEAWRHLPLNLSLQFQGTETMLSTLLSVDQAVVTRIRHIRVTAFPFPLYKDNRPDYYTTYYFSSALSLLPGLHLARLEVEDCFHGFGLGDGWRDVVTYLDFETLLRCDAWRELVYVTPCTDFLASGYDHRRKRSAQPQGWDALLKERDGLKSGAEVQMFITPERSSSSSVSDADASASASASSKPQPQPWSAKPGNEVIENWRIAGPEQDLKGAVTIVARRGKQATFVQTGFTEGKSWAELKDQEGGFSREGFTPYHNDMADAVGWVYGGWGRRMQLAIRALGHGF</sequence>
<dbReference type="Proteomes" id="UP000481861">
    <property type="component" value="Unassembled WGS sequence"/>
</dbReference>
<organism evidence="2 3">
    <name type="scientific">Massariosphaeria phaeospora</name>
    <dbReference type="NCBI Taxonomy" id="100035"/>
    <lineage>
        <taxon>Eukaryota</taxon>
        <taxon>Fungi</taxon>
        <taxon>Dikarya</taxon>
        <taxon>Ascomycota</taxon>
        <taxon>Pezizomycotina</taxon>
        <taxon>Dothideomycetes</taxon>
        <taxon>Pleosporomycetidae</taxon>
        <taxon>Pleosporales</taxon>
        <taxon>Pleosporales incertae sedis</taxon>
        <taxon>Massariosphaeria</taxon>
    </lineage>
</organism>
<evidence type="ECO:0008006" key="4">
    <source>
        <dbReference type="Google" id="ProtNLM"/>
    </source>
</evidence>
<evidence type="ECO:0000256" key="1">
    <source>
        <dbReference type="SAM" id="MobiDB-lite"/>
    </source>
</evidence>
<evidence type="ECO:0000313" key="3">
    <source>
        <dbReference type="Proteomes" id="UP000481861"/>
    </source>
</evidence>
<accession>A0A7C8MH20</accession>
<dbReference type="OrthoDB" id="72726at2759"/>
<gene>
    <name evidence="2" type="ORF">BDV95DRAFT_503782</name>
</gene>
<protein>
    <recommendedName>
        <fullName evidence="4">F-box domain-containing protein</fullName>
    </recommendedName>
</protein>
<feature type="region of interest" description="Disordered" evidence="1">
    <location>
        <begin position="211"/>
        <end position="242"/>
    </location>
</feature>
<name>A0A7C8MH20_9PLEO</name>
<keyword evidence="3" id="KW-1185">Reference proteome</keyword>
<dbReference type="AlphaFoldDB" id="A0A7C8MH20"/>
<evidence type="ECO:0000313" key="2">
    <source>
        <dbReference type="EMBL" id="KAF2866925.1"/>
    </source>
</evidence>
<dbReference type="EMBL" id="JAADJZ010000025">
    <property type="protein sequence ID" value="KAF2866925.1"/>
    <property type="molecule type" value="Genomic_DNA"/>
</dbReference>